<accession>A0A841Y5H6</accession>
<dbReference type="AlphaFoldDB" id="A0A841Y5H6"/>
<evidence type="ECO:0000313" key="2">
    <source>
        <dbReference type="Proteomes" id="UP000543379"/>
    </source>
</evidence>
<organism evidence="1 2">
    <name type="scientific">Listeria booriae</name>
    <dbReference type="NCBI Taxonomy" id="1552123"/>
    <lineage>
        <taxon>Bacteria</taxon>
        <taxon>Bacillati</taxon>
        <taxon>Bacillota</taxon>
        <taxon>Bacilli</taxon>
        <taxon>Bacillales</taxon>
        <taxon>Listeriaceae</taxon>
        <taxon>Listeria</taxon>
    </lineage>
</organism>
<reference evidence="1 2" key="1">
    <citation type="submission" date="2020-03" db="EMBL/GenBank/DDBJ databases">
        <title>Soil Listeria distribution.</title>
        <authorList>
            <person name="Liao J."/>
            <person name="Wiedmann M."/>
        </authorList>
    </citation>
    <scope>NUCLEOTIDE SEQUENCE [LARGE SCALE GENOMIC DNA]</scope>
    <source>
        <strain evidence="1 2">FSL L7-1816</strain>
    </source>
</reference>
<evidence type="ECO:0000313" key="1">
    <source>
        <dbReference type="EMBL" id="MBC1317765.1"/>
    </source>
</evidence>
<name>A0A841Y5H6_9LIST</name>
<proteinExistence type="predicted"/>
<dbReference type="EMBL" id="JAAROV010000004">
    <property type="protein sequence ID" value="MBC1317765.1"/>
    <property type="molecule type" value="Genomic_DNA"/>
</dbReference>
<comment type="caution">
    <text evidence="1">The sequence shown here is derived from an EMBL/GenBank/DDBJ whole genome shotgun (WGS) entry which is preliminary data.</text>
</comment>
<dbReference type="Proteomes" id="UP000543379">
    <property type="component" value="Unassembled WGS sequence"/>
</dbReference>
<sequence>MAKLFFMSAGSKFYEGYSMNVREPMPLEMLEERILEAVALCANSVKRFDIEFHYPVSSEESKTGEPFELVFISDEPEDESCLVPLHYLGCTL</sequence>
<protein>
    <submittedName>
        <fullName evidence="1">Uncharacterized protein</fullName>
    </submittedName>
</protein>
<gene>
    <name evidence="1" type="ORF">HB811_13355</name>
</gene>
<dbReference type="RefSeq" id="WP_185382764.1">
    <property type="nucleotide sequence ID" value="NZ_JAAROV010000004.1"/>
</dbReference>